<gene>
    <name evidence="1" type="ORF">MANES_14G012800</name>
</gene>
<evidence type="ECO:0000313" key="1">
    <source>
        <dbReference type="EMBL" id="OAY30204.1"/>
    </source>
</evidence>
<sequence length="69" mass="8525">MHAYQNENKNYTLPHWNPFLLKFGVSWNFIKFIYKFSGRHRKIISIQVKCSPYKRGFHSAQWPYYYYGK</sequence>
<protein>
    <submittedName>
        <fullName evidence="1">Uncharacterized protein</fullName>
    </submittedName>
</protein>
<organism evidence="1">
    <name type="scientific">Manihot esculenta</name>
    <name type="common">Cassava</name>
    <name type="synonym">Jatropha manihot</name>
    <dbReference type="NCBI Taxonomy" id="3983"/>
    <lineage>
        <taxon>Eukaryota</taxon>
        <taxon>Viridiplantae</taxon>
        <taxon>Streptophyta</taxon>
        <taxon>Embryophyta</taxon>
        <taxon>Tracheophyta</taxon>
        <taxon>Spermatophyta</taxon>
        <taxon>Magnoliopsida</taxon>
        <taxon>eudicotyledons</taxon>
        <taxon>Gunneridae</taxon>
        <taxon>Pentapetalae</taxon>
        <taxon>rosids</taxon>
        <taxon>fabids</taxon>
        <taxon>Malpighiales</taxon>
        <taxon>Euphorbiaceae</taxon>
        <taxon>Crotonoideae</taxon>
        <taxon>Manihoteae</taxon>
        <taxon>Manihot</taxon>
    </lineage>
</organism>
<proteinExistence type="predicted"/>
<reference evidence="1" key="1">
    <citation type="submission" date="2016-02" db="EMBL/GenBank/DDBJ databases">
        <title>WGS assembly of Manihot esculenta.</title>
        <authorList>
            <person name="Bredeson J.V."/>
            <person name="Prochnik S.E."/>
            <person name="Lyons J.B."/>
            <person name="Schmutz J."/>
            <person name="Grimwood J."/>
            <person name="Vrebalov J."/>
            <person name="Bart R.S."/>
            <person name="Amuge T."/>
            <person name="Ferguson M.E."/>
            <person name="Green R."/>
            <person name="Putnam N."/>
            <person name="Stites J."/>
            <person name="Rounsley S."/>
            <person name="Rokhsar D.S."/>
        </authorList>
    </citation>
    <scope>NUCLEOTIDE SEQUENCE [LARGE SCALE GENOMIC DNA]</scope>
    <source>
        <tissue evidence="1">Leaf</tissue>
    </source>
</reference>
<dbReference type="AlphaFoldDB" id="A0A2C9UI08"/>
<name>A0A2C9UI08_MANES</name>
<accession>A0A2C9UI08</accession>
<dbReference type="EMBL" id="CM004400">
    <property type="protein sequence ID" value="OAY30204.1"/>
    <property type="molecule type" value="Genomic_DNA"/>
</dbReference>